<dbReference type="InterPro" id="IPR005538">
    <property type="entry name" value="LrgA/CidA"/>
</dbReference>
<dbReference type="RefSeq" id="WP_087910185.1">
    <property type="nucleotide sequence ID" value="NZ_NAIA01000003.1"/>
</dbReference>
<dbReference type="PANTHER" id="PTHR33931:SF2">
    <property type="entry name" value="HOLIN-LIKE PROTEIN CIDA"/>
    <property type="match status" value="1"/>
</dbReference>
<feature type="transmembrane region" description="Helical" evidence="6">
    <location>
        <begin position="83"/>
        <end position="108"/>
    </location>
</feature>
<evidence type="ECO:0000256" key="2">
    <source>
        <dbReference type="ARBA" id="ARBA00022475"/>
    </source>
</evidence>
<evidence type="ECO:0000256" key="4">
    <source>
        <dbReference type="ARBA" id="ARBA00022989"/>
    </source>
</evidence>
<feature type="transmembrane region" description="Helical" evidence="6">
    <location>
        <begin position="25"/>
        <end position="42"/>
    </location>
</feature>
<name>A0A210RYA2_9BURK</name>
<feature type="transmembrane region" description="Helical" evidence="6">
    <location>
        <begin position="54"/>
        <end position="77"/>
    </location>
</feature>
<accession>A0A210RYA2</accession>
<keyword evidence="3 6" id="KW-0812">Transmembrane</keyword>
<dbReference type="OrthoDB" id="385012at2"/>
<comment type="subcellular location">
    <subcellularLocation>
        <location evidence="1">Cell membrane</location>
        <topology evidence="1">Multi-pass membrane protein</topology>
    </subcellularLocation>
</comment>
<gene>
    <name evidence="7" type="ORF">B6A14_09355</name>
</gene>
<comment type="caution">
    <text evidence="7">The sequence shown here is derived from an EMBL/GenBank/DDBJ whole genome shotgun (WGS) entry which is preliminary data.</text>
</comment>
<evidence type="ECO:0000256" key="5">
    <source>
        <dbReference type="ARBA" id="ARBA00023136"/>
    </source>
</evidence>
<dbReference type="Proteomes" id="UP000196880">
    <property type="component" value="Unassembled WGS sequence"/>
</dbReference>
<organism evidence="7 8">
    <name type="scientific">Polynucleobacter hirudinilacicola</name>
    <dbReference type="NCBI Taxonomy" id="1743166"/>
    <lineage>
        <taxon>Bacteria</taxon>
        <taxon>Pseudomonadati</taxon>
        <taxon>Pseudomonadota</taxon>
        <taxon>Betaproteobacteria</taxon>
        <taxon>Burkholderiales</taxon>
        <taxon>Burkholderiaceae</taxon>
        <taxon>Polynucleobacter</taxon>
    </lineage>
</organism>
<evidence type="ECO:0000256" key="6">
    <source>
        <dbReference type="SAM" id="Phobius"/>
    </source>
</evidence>
<sequence>MISGLVQILLFQSLGELVSKFLLPTLPGPVIGLVLLVVWLVLRKGINAELAMVADGFSQYLGLLFVPAAVGVVLFLPQLQANALAIMSALMGSVILTIGSSALVVRFLSRKDAHE</sequence>
<dbReference type="AlphaFoldDB" id="A0A210RYA2"/>
<proteinExistence type="predicted"/>
<evidence type="ECO:0000313" key="7">
    <source>
        <dbReference type="EMBL" id="OWF65951.1"/>
    </source>
</evidence>
<keyword evidence="4 6" id="KW-1133">Transmembrane helix</keyword>
<reference evidence="7 8" key="1">
    <citation type="submission" date="2017-03" db="EMBL/GenBank/DDBJ databases">
        <title>New species Polynucleobacter sp. MWH-EgelM1-30-B4.</title>
        <authorList>
            <person name="Hahn M.W."/>
        </authorList>
    </citation>
    <scope>NUCLEOTIDE SEQUENCE [LARGE SCALE GENOMIC DNA]</scope>
    <source>
        <strain evidence="7 8">MWH-EgelM1-30-B4</strain>
    </source>
</reference>
<protein>
    <recommendedName>
        <fullName evidence="9">CidA/LrgA family protein</fullName>
    </recommendedName>
</protein>
<evidence type="ECO:0000256" key="3">
    <source>
        <dbReference type="ARBA" id="ARBA00022692"/>
    </source>
</evidence>
<keyword evidence="5 6" id="KW-0472">Membrane</keyword>
<evidence type="ECO:0008006" key="9">
    <source>
        <dbReference type="Google" id="ProtNLM"/>
    </source>
</evidence>
<keyword evidence="2" id="KW-1003">Cell membrane</keyword>
<dbReference type="Pfam" id="PF03788">
    <property type="entry name" value="LrgA"/>
    <property type="match status" value="1"/>
</dbReference>
<dbReference type="EMBL" id="NAIA01000003">
    <property type="protein sequence ID" value="OWF65951.1"/>
    <property type="molecule type" value="Genomic_DNA"/>
</dbReference>
<dbReference type="PANTHER" id="PTHR33931">
    <property type="entry name" value="HOLIN-LIKE PROTEIN CIDA-RELATED"/>
    <property type="match status" value="1"/>
</dbReference>
<evidence type="ECO:0000256" key="1">
    <source>
        <dbReference type="ARBA" id="ARBA00004651"/>
    </source>
</evidence>
<evidence type="ECO:0000313" key="8">
    <source>
        <dbReference type="Proteomes" id="UP000196880"/>
    </source>
</evidence>
<keyword evidence="8" id="KW-1185">Reference proteome</keyword>
<dbReference type="GO" id="GO:0005886">
    <property type="term" value="C:plasma membrane"/>
    <property type="evidence" value="ECO:0007669"/>
    <property type="project" value="UniProtKB-SubCell"/>
</dbReference>